<comment type="caution">
    <text evidence="1">The sequence shown here is derived from an EMBL/GenBank/DDBJ whole genome shotgun (WGS) entry which is preliminary data.</text>
</comment>
<name>A0A9D9HL67_9BACT</name>
<dbReference type="Proteomes" id="UP000823617">
    <property type="component" value="Unassembled WGS sequence"/>
</dbReference>
<dbReference type="EMBL" id="JADIMK010000058">
    <property type="protein sequence ID" value="MBO8455864.1"/>
    <property type="molecule type" value="Genomic_DNA"/>
</dbReference>
<reference evidence="1" key="1">
    <citation type="submission" date="2020-10" db="EMBL/GenBank/DDBJ databases">
        <authorList>
            <person name="Gilroy R."/>
        </authorList>
    </citation>
    <scope>NUCLEOTIDE SEQUENCE</scope>
    <source>
        <strain evidence="1">B1-3475</strain>
    </source>
</reference>
<dbReference type="AlphaFoldDB" id="A0A9D9HL67"/>
<gene>
    <name evidence="1" type="ORF">IAC08_05620</name>
</gene>
<proteinExistence type="predicted"/>
<accession>A0A9D9HL67</accession>
<evidence type="ECO:0000313" key="2">
    <source>
        <dbReference type="Proteomes" id="UP000823617"/>
    </source>
</evidence>
<reference evidence="1" key="2">
    <citation type="journal article" date="2021" name="PeerJ">
        <title>Extensive microbial diversity within the chicken gut microbiome revealed by metagenomics and culture.</title>
        <authorList>
            <person name="Gilroy R."/>
            <person name="Ravi A."/>
            <person name="Getino M."/>
            <person name="Pursley I."/>
            <person name="Horton D.L."/>
            <person name="Alikhan N.F."/>
            <person name="Baker D."/>
            <person name="Gharbi K."/>
            <person name="Hall N."/>
            <person name="Watson M."/>
            <person name="Adriaenssens E.M."/>
            <person name="Foster-Nyarko E."/>
            <person name="Jarju S."/>
            <person name="Secka A."/>
            <person name="Antonio M."/>
            <person name="Oren A."/>
            <person name="Chaudhuri R.R."/>
            <person name="La Ragione R."/>
            <person name="Hildebrand F."/>
            <person name="Pallen M.J."/>
        </authorList>
    </citation>
    <scope>NUCLEOTIDE SEQUENCE</scope>
    <source>
        <strain evidence="1">B1-3475</strain>
    </source>
</reference>
<evidence type="ECO:0000313" key="1">
    <source>
        <dbReference type="EMBL" id="MBO8455864.1"/>
    </source>
</evidence>
<sequence>MNRFGYISEGGFVYTWQLGESENITSSNPNESRISPHKAELLSVTGYYVYPAGPDNLAPNTADDMISGNRLLPELIEKQCKILFGKGPMLYTDTVNESGEVQRRYVASPKISAWLDSWKENGLPDSFETYINKSIRSYYYSEGIFSKWHLSRGLKAGITGALPVAGLEHVSELRCRMATTKNIAGRTDLEDRDFNAVMVGNWVTGSSAEFKVYPRFDFTRPLAKNCAISYSKNPDHGQDIYASNVFFKGVKDWILGCNLTPAYINSYLENALSARLHVIIPNAWISAKEQALQQLCEINAKRKMDNQELITIKIGKQKMDVGTEYSEDLLSKYIGLELKNFTEFMSGAGKNQGKVYATRSFINDAGDEERWKIEEIPQKYKEFIEALLSYDKRADMVLLSAKGIDSSISNVSSDGIISKSGSDAYYNYMIYLTQQSIPERIVCADVNHAIRLNFPDEYARGVRVGFYRPTVKRQEETAPAQRMSNQNEL</sequence>
<organism evidence="1 2">
    <name type="scientific">Candidatus Cryptobacteroides intestinigallinarum</name>
    <dbReference type="NCBI Taxonomy" id="2840767"/>
    <lineage>
        <taxon>Bacteria</taxon>
        <taxon>Pseudomonadati</taxon>
        <taxon>Bacteroidota</taxon>
        <taxon>Bacteroidia</taxon>
        <taxon>Bacteroidales</taxon>
        <taxon>Candidatus Cryptobacteroides</taxon>
    </lineage>
</organism>
<protein>
    <submittedName>
        <fullName evidence="1">Uncharacterized protein</fullName>
    </submittedName>
</protein>